<comment type="function">
    <text evidence="7">Catalyzes the ferrous insertion into protoporphyrin IX.</text>
</comment>
<keyword evidence="4 7" id="KW-0456">Lyase</keyword>
<keyword evidence="5 7" id="KW-0627">Porphyrin biosynthesis</keyword>
<evidence type="ECO:0000256" key="6">
    <source>
        <dbReference type="ARBA" id="ARBA00024536"/>
    </source>
</evidence>
<dbReference type="EMBL" id="CP003379">
    <property type="protein sequence ID" value="AFL86714.1"/>
    <property type="molecule type" value="Genomic_DNA"/>
</dbReference>
<comment type="catalytic activity">
    <reaction evidence="7">
        <text>heme b + 2 H(+) = protoporphyrin IX + Fe(2+)</text>
        <dbReference type="Rhea" id="RHEA:22584"/>
        <dbReference type="ChEBI" id="CHEBI:15378"/>
        <dbReference type="ChEBI" id="CHEBI:29033"/>
        <dbReference type="ChEBI" id="CHEBI:57306"/>
        <dbReference type="ChEBI" id="CHEBI:60344"/>
        <dbReference type="EC" id="4.98.1.1"/>
    </reaction>
</comment>
<evidence type="ECO:0000256" key="5">
    <source>
        <dbReference type="ARBA" id="ARBA00023244"/>
    </source>
</evidence>
<organism evidence="9 10">
    <name type="scientific">Terriglobus roseus (strain DSM 18391 / NRRL B-41598 / KBS 63)</name>
    <dbReference type="NCBI Taxonomy" id="926566"/>
    <lineage>
        <taxon>Bacteria</taxon>
        <taxon>Pseudomonadati</taxon>
        <taxon>Acidobacteriota</taxon>
        <taxon>Terriglobia</taxon>
        <taxon>Terriglobales</taxon>
        <taxon>Acidobacteriaceae</taxon>
        <taxon>Terriglobus</taxon>
    </lineage>
</organism>
<keyword evidence="10" id="KW-1185">Reference proteome</keyword>
<dbReference type="CDD" id="cd03411">
    <property type="entry name" value="Ferrochelatase_N"/>
    <property type="match status" value="1"/>
</dbReference>
<comment type="catalytic activity">
    <reaction evidence="6">
        <text>Fe-coproporphyrin III + 2 H(+) = coproporphyrin III + Fe(2+)</text>
        <dbReference type="Rhea" id="RHEA:49572"/>
        <dbReference type="ChEBI" id="CHEBI:15378"/>
        <dbReference type="ChEBI" id="CHEBI:29033"/>
        <dbReference type="ChEBI" id="CHEBI:68438"/>
        <dbReference type="ChEBI" id="CHEBI:131725"/>
        <dbReference type="EC" id="4.99.1.9"/>
    </reaction>
    <physiologicalReaction direction="right-to-left" evidence="6">
        <dbReference type="Rhea" id="RHEA:49574"/>
    </physiologicalReaction>
</comment>
<dbReference type="PANTHER" id="PTHR11108:SF1">
    <property type="entry name" value="FERROCHELATASE, MITOCHONDRIAL"/>
    <property type="match status" value="1"/>
</dbReference>
<dbReference type="GO" id="GO:0046872">
    <property type="term" value="F:metal ion binding"/>
    <property type="evidence" value="ECO:0007669"/>
    <property type="project" value="UniProtKB-KW"/>
</dbReference>
<evidence type="ECO:0000256" key="2">
    <source>
        <dbReference type="ARBA" id="ARBA00023004"/>
    </source>
</evidence>
<dbReference type="Pfam" id="PF00762">
    <property type="entry name" value="Ferrochelatase"/>
    <property type="match status" value="1"/>
</dbReference>
<dbReference type="InterPro" id="IPR033644">
    <property type="entry name" value="Ferrochelatase_C"/>
</dbReference>
<dbReference type="GO" id="GO:0005737">
    <property type="term" value="C:cytoplasm"/>
    <property type="evidence" value="ECO:0007669"/>
    <property type="project" value="UniProtKB-SubCell"/>
</dbReference>
<keyword evidence="2 7" id="KW-0408">Iron</keyword>
<feature type="binding site" evidence="7">
    <location>
        <position position="339"/>
    </location>
    <ligand>
        <name>Fe(2+)</name>
        <dbReference type="ChEBI" id="CHEBI:29033"/>
    </ligand>
</feature>
<dbReference type="HOGENOM" id="CLU_018884_1_0_0"/>
<dbReference type="InterPro" id="IPR001015">
    <property type="entry name" value="Ferrochelatase"/>
</dbReference>
<dbReference type="RefSeq" id="WP_014784283.1">
    <property type="nucleotide sequence ID" value="NC_018014.1"/>
</dbReference>
<reference evidence="9 10" key="1">
    <citation type="submission" date="2012-06" db="EMBL/GenBank/DDBJ databases">
        <title>Complete genome of Terriglobus roseus DSM 18391.</title>
        <authorList>
            <consortium name="US DOE Joint Genome Institute (JGI-PGF)"/>
            <person name="Lucas S."/>
            <person name="Copeland A."/>
            <person name="Lapidus A."/>
            <person name="Glavina del Rio T."/>
            <person name="Dalin E."/>
            <person name="Tice H."/>
            <person name="Bruce D."/>
            <person name="Goodwin L."/>
            <person name="Pitluck S."/>
            <person name="Peters L."/>
            <person name="Mikhailova N."/>
            <person name="Munk A.C.C."/>
            <person name="Kyrpides N."/>
            <person name="Mavromatis K."/>
            <person name="Ivanova N."/>
            <person name="Brettin T."/>
            <person name="Detter J.C."/>
            <person name="Han C."/>
            <person name="Larimer F."/>
            <person name="Land M."/>
            <person name="Hauser L."/>
            <person name="Markowitz V."/>
            <person name="Cheng J.-F."/>
            <person name="Hugenholtz P."/>
            <person name="Woyke T."/>
            <person name="Wu D."/>
            <person name="Brambilla E."/>
            <person name="Klenk H.-P."/>
            <person name="Eisen J.A."/>
        </authorList>
    </citation>
    <scope>NUCLEOTIDE SEQUENCE [LARGE SCALE GENOMIC DNA]</scope>
    <source>
        <strain evidence="10">DSM 18391 / NRRL B-41598 / KBS 63</strain>
    </source>
</reference>
<evidence type="ECO:0000256" key="3">
    <source>
        <dbReference type="ARBA" id="ARBA00023133"/>
    </source>
</evidence>
<dbReference type="InterPro" id="IPR033659">
    <property type="entry name" value="Ferrochelatase_N"/>
</dbReference>
<dbReference type="Gene3D" id="3.40.50.1400">
    <property type="match status" value="2"/>
</dbReference>
<dbReference type="PANTHER" id="PTHR11108">
    <property type="entry name" value="FERROCHELATASE"/>
    <property type="match status" value="1"/>
</dbReference>
<dbReference type="HAMAP" id="MF_00323">
    <property type="entry name" value="Ferrochelatase"/>
    <property type="match status" value="1"/>
</dbReference>
<evidence type="ECO:0000256" key="4">
    <source>
        <dbReference type="ARBA" id="ARBA00023239"/>
    </source>
</evidence>
<dbReference type="SUPFAM" id="SSF53800">
    <property type="entry name" value="Chelatase"/>
    <property type="match status" value="1"/>
</dbReference>
<comment type="similarity">
    <text evidence="1 7 8">Belongs to the ferrochelatase family.</text>
</comment>
<dbReference type="CDD" id="cd00419">
    <property type="entry name" value="Ferrochelatase_C"/>
    <property type="match status" value="1"/>
</dbReference>
<comment type="subcellular location">
    <subcellularLocation>
        <location evidence="7">Cytoplasm</location>
    </subcellularLocation>
</comment>
<evidence type="ECO:0000256" key="1">
    <source>
        <dbReference type="ARBA" id="ARBA00007718"/>
    </source>
</evidence>
<gene>
    <name evidence="7" type="primary">hemH</name>
    <name evidence="9" type="ordered locus">Terro_0365</name>
</gene>
<dbReference type="EC" id="4.98.1.1" evidence="7"/>
<dbReference type="GO" id="GO:0004325">
    <property type="term" value="F:ferrochelatase activity"/>
    <property type="evidence" value="ECO:0007669"/>
    <property type="project" value="UniProtKB-UniRule"/>
</dbReference>
<dbReference type="Proteomes" id="UP000006056">
    <property type="component" value="Chromosome"/>
</dbReference>
<dbReference type="STRING" id="926566.Terro_0365"/>
<dbReference type="NCBIfam" id="TIGR00109">
    <property type="entry name" value="hemH"/>
    <property type="match status" value="1"/>
</dbReference>
<dbReference type="UniPathway" id="UPA00252">
    <property type="reaction ID" value="UER00325"/>
</dbReference>
<feature type="binding site" evidence="7">
    <location>
        <position position="242"/>
    </location>
    <ligand>
        <name>Fe(2+)</name>
        <dbReference type="ChEBI" id="CHEBI:29033"/>
    </ligand>
</feature>
<keyword evidence="3 7" id="KW-0350">Heme biosynthesis</keyword>
<sequence length="416" mass="45446">MIKDLPYFLIGLAAEKLKLDDQLAATRSDASASKEGRILAQYEISNADQIAAAMAAPDVKRPEPEHFDAILLLAHGTPDVLGEMDEYLKLVTGGRGVPPHVVHELQERYAEIGLREEPTPEGPHLTRWTLLQGKLLQQRIGTPVYVGMRNWKPFIADTVEQMKNAGVKKIRAICLAPQNSRTSVGLYRRALETAAAGAFEIDFVAGWSEHTLLVRAFAEKMRKAYETALATGEKTAVLFTAHSVPCRTIQAKPSEHHGMMLTTDADTYAIECKATAKHIAEELSDILDESNWFFCFQSQGLSGGPWIGPGVPDLLAALKQEGYTRAVLQPVGFLCDHVEILYDIDIDFQKLAAEIGGITVSRADSLNDSPTLIAALADLSRRGVRSLPTHPAQQPQTPAEVLLTLAPLEETQPVSA</sequence>
<keyword evidence="7" id="KW-0963">Cytoplasm</keyword>
<dbReference type="GO" id="GO:0006783">
    <property type="term" value="P:heme biosynthetic process"/>
    <property type="evidence" value="ECO:0007669"/>
    <property type="project" value="UniProtKB-UniRule"/>
</dbReference>
<name>I3ZBU6_TERRK</name>
<evidence type="ECO:0000313" key="10">
    <source>
        <dbReference type="Proteomes" id="UP000006056"/>
    </source>
</evidence>
<dbReference type="eggNOG" id="COG0276">
    <property type="taxonomic scope" value="Bacteria"/>
</dbReference>
<proteinExistence type="inferred from homology"/>
<evidence type="ECO:0000256" key="8">
    <source>
        <dbReference type="RuleBase" id="RU004185"/>
    </source>
</evidence>
<dbReference type="PATRIC" id="fig|926566.3.peg.367"/>
<comment type="pathway">
    <text evidence="7">Porphyrin-containing compound metabolism; protoheme biosynthesis; protoheme from protoporphyrin-IX: step 1/1.</text>
</comment>
<accession>I3ZBU6</accession>
<evidence type="ECO:0000256" key="7">
    <source>
        <dbReference type="HAMAP-Rule" id="MF_00323"/>
    </source>
</evidence>
<dbReference type="KEGG" id="trs:Terro_0365"/>
<evidence type="ECO:0000313" key="9">
    <source>
        <dbReference type="EMBL" id="AFL86714.1"/>
    </source>
</evidence>
<dbReference type="AlphaFoldDB" id="I3ZBU6"/>
<keyword evidence="7" id="KW-0479">Metal-binding</keyword>
<protein>
    <recommendedName>
        <fullName evidence="7">Ferrochelatase</fullName>
        <ecNumber evidence="7">4.98.1.1</ecNumber>
    </recommendedName>
    <alternativeName>
        <fullName evidence="7">Heme synthase</fullName>
    </alternativeName>
    <alternativeName>
        <fullName evidence="7">Protoheme ferro-lyase</fullName>
    </alternativeName>
</protein>